<dbReference type="InterPro" id="IPR000121">
    <property type="entry name" value="PEP_util_C"/>
</dbReference>
<dbReference type="RefSeq" id="WP_305765405.1">
    <property type="nucleotide sequence ID" value="NZ_BDDM01000283.1"/>
</dbReference>
<dbReference type="GO" id="GO:0016301">
    <property type="term" value="F:kinase activity"/>
    <property type="evidence" value="ECO:0007669"/>
    <property type="project" value="UniProtKB-KW"/>
</dbReference>
<dbReference type="Proteomes" id="UP000092731">
    <property type="component" value="Unassembled WGS sequence"/>
</dbReference>
<comment type="function">
    <text evidence="1">Catalyzes the reversible phosphorylation of pyruvate and phosphate.</text>
</comment>
<keyword evidence="5" id="KW-0418">Kinase</keyword>
<feature type="domain" description="PEP-utilising enzyme C-terminal" evidence="4">
    <location>
        <begin position="8"/>
        <end position="98"/>
    </location>
</feature>
<organism evidence="5 6">
    <name type="scientific">Ehrlichia ruminantium</name>
    <name type="common">heartwater rickettsia</name>
    <name type="synonym">Cowdria ruminantium</name>
    <dbReference type="NCBI Taxonomy" id="779"/>
    <lineage>
        <taxon>Bacteria</taxon>
        <taxon>Pseudomonadati</taxon>
        <taxon>Pseudomonadota</taxon>
        <taxon>Alphaproteobacteria</taxon>
        <taxon>Rickettsiales</taxon>
        <taxon>Anaplasmataceae</taxon>
        <taxon>Ehrlichia</taxon>
    </lineage>
</organism>
<gene>
    <name evidence="5" type="primary">ppdK</name>
    <name evidence="5" type="ORF">EHRUM3_09300</name>
</gene>
<dbReference type="SUPFAM" id="SSF51621">
    <property type="entry name" value="Phosphoenolpyruvate/pyruvate domain"/>
    <property type="match status" value="1"/>
</dbReference>
<evidence type="ECO:0000259" key="4">
    <source>
        <dbReference type="Pfam" id="PF02896"/>
    </source>
</evidence>
<name>A0A170T9T9_EHRRU</name>
<sequence>AVALEKLEVMQKEDFKKIFTHTLDKQVTIRLLDPPLHEFLPDNDDAIQEISSRTGKSLEKLKNRILYLLEKNPMLGHRGCRLAISYPEIYEMQVKAIFLV</sequence>
<evidence type="ECO:0000313" key="6">
    <source>
        <dbReference type="Proteomes" id="UP000092731"/>
    </source>
</evidence>
<evidence type="ECO:0000313" key="5">
    <source>
        <dbReference type="EMBL" id="GAT78701.1"/>
    </source>
</evidence>
<dbReference type="PANTHER" id="PTHR22931">
    <property type="entry name" value="PHOSPHOENOLPYRUVATE DIKINASE-RELATED"/>
    <property type="match status" value="1"/>
</dbReference>
<keyword evidence="5" id="KW-0808">Transferase</keyword>
<reference evidence="6" key="1">
    <citation type="submission" date="2016-05" db="EMBL/GenBank/DDBJ databases">
        <title>Draft genome sequences of four strains of Ehrlichia ruminantium, a tick-borne pathogen of ruminants, isolated from Zimbabwe, The Gambia and Ghana.</title>
        <authorList>
            <person name="Nakao R."/>
            <person name="Jongejan F."/>
            <person name="Sugimoto C."/>
        </authorList>
    </citation>
    <scope>NUCLEOTIDE SEQUENCE [LARGE SCALE GENOMIC DNA]</scope>
    <source>
        <strain evidence="6">Pokoase 417</strain>
    </source>
</reference>
<dbReference type="InterPro" id="IPR015813">
    <property type="entry name" value="Pyrv/PenolPyrv_kinase-like_dom"/>
</dbReference>
<keyword evidence="5" id="KW-0670">Pyruvate</keyword>
<dbReference type="GO" id="GO:0050242">
    <property type="term" value="F:pyruvate, phosphate dikinase activity"/>
    <property type="evidence" value="ECO:0007669"/>
    <property type="project" value="InterPro"/>
</dbReference>
<proteinExistence type="predicted"/>
<comment type="caution">
    <text evidence="5">The sequence shown here is derived from an EMBL/GenBank/DDBJ whole genome shotgun (WGS) entry which is preliminary data.</text>
</comment>
<dbReference type="InterPro" id="IPR040442">
    <property type="entry name" value="Pyrv_kinase-like_dom_sf"/>
</dbReference>
<accession>A0A170T9T9</accession>
<protein>
    <recommendedName>
        <fullName evidence="2">Pyruvate, phosphate dikinase</fullName>
    </recommendedName>
    <alternativeName>
        <fullName evidence="3">Pyruvate, orthophosphate dikinase</fullName>
    </alternativeName>
</protein>
<dbReference type="Gene3D" id="3.20.20.60">
    <property type="entry name" value="Phosphoenolpyruvate-binding domains"/>
    <property type="match status" value="1"/>
</dbReference>
<dbReference type="AlphaFoldDB" id="A0A170T9T9"/>
<evidence type="ECO:0000256" key="3">
    <source>
        <dbReference type="ARBA" id="ARBA00032883"/>
    </source>
</evidence>
<dbReference type="PANTHER" id="PTHR22931:SF9">
    <property type="entry name" value="PYRUVATE, PHOSPHATE DIKINASE 1, CHLOROPLASTIC"/>
    <property type="match status" value="1"/>
</dbReference>
<evidence type="ECO:0000256" key="1">
    <source>
        <dbReference type="ARBA" id="ARBA00003144"/>
    </source>
</evidence>
<dbReference type="InterPro" id="IPR010121">
    <property type="entry name" value="Pyruvate_phosphate_dikinase"/>
</dbReference>
<feature type="non-terminal residue" evidence="5">
    <location>
        <position position="1"/>
    </location>
</feature>
<dbReference type="EMBL" id="BDDM01000283">
    <property type="protein sequence ID" value="GAT78701.1"/>
    <property type="molecule type" value="Genomic_DNA"/>
</dbReference>
<dbReference type="Pfam" id="PF02896">
    <property type="entry name" value="PEP-utilizers_C"/>
    <property type="match status" value="1"/>
</dbReference>
<evidence type="ECO:0000256" key="2">
    <source>
        <dbReference type="ARBA" id="ARBA00020138"/>
    </source>
</evidence>